<evidence type="ECO:0000256" key="2">
    <source>
        <dbReference type="ARBA" id="ARBA00022448"/>
    </source>
</evidence>
<feature type="domain" description="Cation/H+ exchanger transmembrane" evidence="8">
    <location>
        <begin position="37"/>
        <end position="421"/>
    </location>
</feature>
<evidence type="ECO:0000313" key="9">
    <source>
        <dbReference type="EMBL" id="CEP22432.1"/>
    </source>
</evidence>
<reference evidence="10" key="1">
    <citation type="journal article" date="2015" name="J. Biotechnol.">
        <title>The structure of the Cyberlindnera jadinii genome and its relation to Candida utilis analyzed by the occurrence of single nucleotide polymorphisms.</title>
        <authorList>
            <person name="Rupp O."/>
            <person name="Brinkrolf K."/>
            <person name="Buerth C."/>
            <person name="Kunigo M."/>
            <person name="Schneider J."/>
            <person name="Jaenicke S."/>
            <person name="Goesmann A."/>
            <person name="Puehler A."/>
            <person name="Jaeger K.-E."/>
            <person name="Ernst J.F."/>
        </authorList>
    </citation>
    <scope>NUCLEOTIDE SEQUENCE [LARGE SCALE GENOMIC DNA]</scope>
    <source>
        <strain evidence="10">ATCC 18201 / CBS 1600 / BCRC 20928 / JCM 3617 / NBRC 0987 / NRRL Y-1542</strain>
    </source>
</reference>
<organism evidence="9 10">
    <name type="scientific">Cyberlindnera jadinii (strain ATCC 18201 / CBS 1600 / BCRC 20928 / JCM 3617 / NBRC 0987 / NRRL Y-1542)</name>
    <name type="common">Torula yeast</name>
    <name type="synonym">Candida utilis</name>
    <dbReference type="NCBI Taxonomy" id="983966"/>
    <lineage>
        <taxon>Eukaryota</taxon>
        <taxon>Fungi</taxon>
        <taxon>Dikarya</taxon>
        <taxon>Ascomycota</taxon>
        <taxon>Saccharomycotina</taxon>
        <taxon>Saccharomycetes</taxon>
        <taxon>Phaffomycetales</taxon>
        <taxon>Phaffomycetaceae</taxon>
        <taxon>Cyberlindnera</taxon>
    </lineage>
</organism>
<keyword evidence="4 7" id="KW-1133">Transmembrane helix</keyword>
<dbReference type="PANTHER" id="PTHR32468:SF0">
    <property type="entry name" value="K(+)_H(+) ANTIPORTER 1"/>
    <property type="match status" value="1"/>
</dbReference>
<gene>
    <name evidence="9" type="primary">KHA1</name>
    <name evidence="9" type="ORF">BN1211_2795</name>
</gene>
<comment type="subcellular location">
    <subcellularLocation>
        <location evidence="1">Membrane</location>
        <topology evidence="1">Multi-pass membrane protein</topology>
    </subcellularLocation>
</comment>
<feature type="transmembrane region" description="Helical" evidence="7">
    <location>
        <begin position="119"/>
        <end position="144"/>
    </location>
</feature>
<feature type="transmembrane region" description="Helical" evidence="7">
    <location>
        <begin position="314"/>
        <end position="331"/>
    </location>
</feature>
<name>A0A0H5C3Y2_CYBJN</name>
<evidence type="ECO:0000256" key="4">
    <source>
        <dbReference type="ARBA" id="ARBA00022989"/>
    </source>
</evidence>
<evidence type="ECO:0000313" key="10">
    <source>
        <dbReference type="Proteomes" id="UP000038830"/>
    </source>
</evidence>
<feature type="transmembrane region" description="Helical" evidence="7">
    <location>
        <begin position="27"/>
        <end position="44"/>
    </location>
</feature>
<keyword evidence="3 7" id="KW-0812">Transmembrane</keyword>
<feature type="transmembrane region" description="Helical" evidence="7">
    <location>
        <begin position="86"/>
        <end position="107"/>
    </location>
</feature>
<evidence type="ECO:0000256" key="7">
    <source>
        <dbReference type="SAM" id="Phobius"/>
    </source>
</evidence>
<protein>
    <submittedName>
        <fullName evidence="9">KHA1 protein</fullName>
    </submittedName>
</protein>
<dbReference type="GO" id="GO:1902600">
    <property type="term" value="P:proton transmembrane transport"/>
    <property type="evidence" value="ECO:0007669"/>
    <property type="project" value="InterPro"/>
</dbReference>
<feature type="transmembrane region" description="Helical" evidence="7">
    <location>
        <begin position="266"/>
        <end position="294"/>
    </location>
</feature>
<feature type="transmembrane region" description="Helical" evidence="7">
    <location>
        <begin position="343"/>
        <end position="363"/>
    </location>
</feature>
<feature type="transmembrane region" description="Helical" evidence="7">
    <location>
        <begin position="56"/>
        <end position="74"/>
    </location>
</feature>
<dbReference type="InterPro" id="IPR006153">
    <property type="entry name" value="Cation/H_exchanger_TM"/>
</dbReference>
<feature type="transmembrane region" description="Helical" evidence="7">
    <location>
        <begin position="192"/>
        <end position="213"/>
    </location>
</feature>
<dbReference type="Proteomes" id="UP000038830">
    <property type="component" value="Unassembled WGS sequence"/>
</dbReference>
<evidence type="ECO:0000256" key="3">
    <source>
        <dbReference type="ARBA" id="ARBA00022692"/>
    </source>
</evidence>
<feature type="transmembrane region" description="Helical" evidence="7">
    <location>
        <begin position="156"/>
        <end position="180"/>
    </location>
</feature>
<feature type="transmembrane region" description="Helical" evidence="7">
    <location>
        <begin position="375"/>
        <end position="396"/>
    </location>
</feature>
<dbReference type="AlphaFoldDB" id="A0A0H5C3Y2"/>
<keyword evidence="2" id="KW-0813">Transport</keyword>
<evidence type="ECO:0000256" key="6">
    <source>
        <dbReference type="ARBA" id="ARBA00023136"/>
    </source>
</evidence>
<feature type="transmembrane region" description="Helical" evidence="7">
    <location>
        <begin position="225"/>
        <end position="246"/>
    </location>
</feature>
<dbReference type="GO" id="GO:0016020">
    <property type="term" value="C:membrane"/>
    <property type="evidence" value="ECO:0007669"/>
    <property type="project" value="UniProtKB-SubCell"/>
</dbReference>
<dbReference type="InterPro" id="IPR038770">
    <property type="entry name" value="Na+/solute_symporter_sf"/>
</dbReference>
<dbReference type="InterPro" id="IPR050794">
    <property type="entry name" value="CPA2_transporter"/>
</dbReference>
<dbReference type="PANTHER" id="PTHR32468">
    <property type="entry name" value="CATION/H + ANTIPORTER"/>
    <property type="match status" value="1"/>
</dbReference>
<dbReference type="EMBL" id="CDQK01000003">
    <property type="protein sequence ID" value="CEP22432.1"/>
    <property type="molecule type" value="Genomic_DNA"/>
</dbReference>
<evidence type="ECO:0000256" key="5">
    <source>
        <dbReference type="ARBA" id="ARBA00023065"/>
    </source>
</evidence>
<proteinExistence type="predicted"/>
<sequence length="723" mass="80416">MSESSSNSHSGIIGGRDPLEYDPDTPITLFLFQAVFIIALCQIIHIPLGYMRQPRVIAEVIAGILLGPTALGRIPNFTSTCFPDESVPMLTLVGNIGIIFFLFLVGLEVDVKFLKKNIYIALTVGLTNMAVPFGFGCLIAYGLFNEYSQDHSEGLKFTTFMVFIAVAMCITAFPVLARILTELRLLKERVGTIVLASGITNDVVGWMLLALSVTLANAGSGIDTLYILLVTIGWALFVIFPVRWVLVKFILRRDLKSGVLSRAGMLMIILMMFVSSFFTDIIGVHSIFGAFMVGLIVPREHGFVVDLTHKIEDIVQIIFIPIYFAIAGFNVDFDELNRGIDWGYVVAIIVVSMSTKIIGGFIGAKACGYYWRESLTVGVLMSCKGIVEIVVLNVGLNAGIISRKLFSMFVLMTLVCTFLTTPLTLLSYPVSYREKVQKYLKGDIDWEGHELERTTSRASDSTMLHKDFKFNKIIYNVEDSEEILALLNFTELLYSSGNELPMLNVIFLKELTERTADLIDASHIPEDTRNASVLQILKKLFEYNSVPYVGDLVYYVLQYKTITYLETSDNADDFLIYAIHSDQVDSKLISELKERIIVPHFGLLLRSNSEKITSLSIVLHRGVDIFDTKNVLIVYLAKLLVNSGQIRKVTVVGDDEIDEDQLCSLSQSLRASAGVTDNDKLEFVIETAEEPCGFVIGPLNLDTLADDGAMFKENNLDALLINH</sequence>
<accession>A0A0H5C3Y2</accession>
<evidence type="ECO:0000259" key="8">
    <source>
        <dbReference type="Pfam" id="PF00999"/>
    </source>
</evidence>
<evidence type="ECO:0000256" key="1">
    <source>
        <dbReference type="ARBA" id="ARBA00004141"/>
    </source>
</evidence>
<keyword evidence="6 7" id="KW-0472">Membrane</keyword>
<feature type="transmembrane region" description="Helical" evidence="7">
    <location>
        <begin position="408"/>
        <end position="428"/>
    </location>
</feature>
<dbReference type="Gene3D" id="1.20.1530.20">
    <property type="match status" value="1"/>
</dbReference>
<dbReference type="Pfam" id="PF00999">
    <property type="entry name" value="Na_H_Exchanger"/>
    <property type="match status" value="1"/>
</dbReference>
<keyword evidence="5" id="KW-0406">Ion transport</keyword>
<dbReference type="GO" id="GO:0015297">
    <property type="term" value="F:antiporter activity"/>
    <property type="evidence" value="ECO:0007669"/>
    <property type="project" value="InterPro"/>
</dbReference>